<keyword evidence="1" id="KW-0472">Membrane</keyword>
<evidence type="ECO:0000313" key="2">
    <source>
        <dbReference type="EMBL" id="TDQ11829.1"/>
    </source>
</evidence>
<keyword evidence="3" id="KW-1185">Reference proteome</keyword>
<dbReference type="OrthoDB" id="713928at2"/>
<accession>A0A4R6T195</accession>
<sequence>MEQKELSELTDQELLDEAKKIKSTSIINAVLIGMLIGIVIYSIAKNSLGFFGLIPLFFAYKLFNNSKDNKELEKLLKERNLK</sequence>
<name>A0A4R6T195_9SPHI</name>
<organism evidence="2 3">
    <name type="scientific">Pedobacter metabolipauper</name>
    <dbReference type="NCBI Taxonomy" id="425513"/>
    <lineage>
        <taxon>Bacteria</taxon>
        <taxon>Pseudomonadati</taxon>
        <taxon>Bacteroidota</taxon>
        <taxon>Sphingobacteriia</taxon>
        <taxon>Sphingobacteriales</taxon>
        <taxon>Sphingobacteriaceae</taxon>
        <taxon>Pedobacter</taxon>
    </lineage>
</organism>
<gene>
    <name evidence="2" type="ORF">ATK78_0959</name>
</gene>
<dbReference type="EMBL" id="SNYC01000003">
    <property type="protein sequence ID" value="TDQ11829.1"/>
    <property type="molecule type" value="Genomic_DNA"/>
</dbReference>
<dbReference type="AlphaFoldDB" id="A0A4R6T195"/>
<evidence type="ECO:0000256" key="1">
    <source>
        <dbReference type="SAM" id="Phobius"/>
    </source>
</evidence>
<evidence type="ECO:0008006" key="4">
    <source>
        <dbReference type="Google" id="ProtNLM"/>
    </source>
</evidence>
<keyword evidence="1" id="KW-1133">Transmembrane helix</keyword>
<keyword evidence="1" id="KW-0812">Transmembrane</keyword>
<feature type="transmembrane region" description="Helical" evidence="1">
    <location>
        <begin position="21"/>
        <end position="41"/>
    </location>
</feature>
<dbReference type="RefSeq" id="WP_133574870.1">
    <property type="nucleotide sequence ID" value="NZ_SNYC01000003.1"/>
</dbReference>
<protein>
    <recommendedName>
        <fullName evidence="4">FUSC family protein</fullName>
    </recommendedName>
</protein>
<reference evidence="2 3" key="1">
    <citation type="submission" date="2019-03" db="EMBL/GenBank/DDBJ databases">
        <title>Genomic Encyclopedia of Archaeal and Bacterial Type Strains, Phase II (KMG-II): from individual species to whole genera.</title>
        <authorList>
            <person name="Goeker M."/>
        </authorList>
    </citation>
    <scope>NUCLEOTIDE SEQUENCE [LARGE SCALE GENOMIC DNA]</scope>
    <source>
        <strain evidence="2 3">DSM 19035</strain>
    </source>
</reference>
<evidence type="ECO:0000313" key="3">
    <source>
        <dbReference type="Proteomes" id="UP000295620"/>
    </source>
</evidence>
<proteinExistence type="predicted"/>
<dbReference type="Proteomes" id="UP000295620">
    <property type="component" value="Unassembled WGS sequence"/>
</dbReference>
<comment type="caution">
    <text evidence="2">The sequence shown here is derived from an EMBL/GenBank/DDBJ whole genome shotgun (WGS) entry which is preliminary data.</text>
</comment>
<feature type="transmembrane region" description="Helical" evidence="1">
    <location>
        <begin position="47"/>
        <end position="63"/>
    </location>
</feature>